<keyword evidence="2" id="KW-1185">Reference proteome</keyword>
<dbReference type="Proteomes" id="UP001221558">
    <property type="component" value="Chromosome"/>
</dbReference>
<name>A0ABY7WJZ8_9SPHI</name>
<gene>
    <name evidence="1" type="ORF">PQ465_02695</name>
</gene>
<dbReference type="EMBL" id="CP117880">
    <property type="protein sequence ID" value="WDF69300.1"/>
    <property type="molecule type" value="Genomic_DNA"/>
</dbReference>
<reference evidence="1 2" key="1">
    <citation type="submission" date="2023-02" db="EMBL/GenBank/DDBJ databases">
        <title>Genome sequence of Sphingobacterium sp. KACC 22765.</title>
        <authorList>
            <person name="Kim S."/>
            <person name="Heo J."/>
            <person name="Kwon S.-W."/>
        </authorList>
    </citation>
    <scope>NUCLEOTIDE SEQUENCE [LARGE SCALE GENOMIC DNA]</scope>
    <source>
        <strain evidence="1 2">KACC 22765</strain>
    </source>
</reference>
<organism evidence="1 2">
    <name type="scientific">Sphingobacterium oryzagri</name>
    <dbReference type="NCBI Taxonomy" id="3025669"/>
    <lineage>
        <taxon>Bacteria</taxon>
        <taxon>Pseudomonadati</taxon>
        <taxon>Bacteroidota</taxon>
        <taxon>Sphingobacteriia</taxon>
        <taxon>Sphingobacteriales</taxon>
        <taxon>Sphingobacteriaceae</taxon>
        <taxon>Sphingobacterium</taxon>
    </lineage>
</organism>
<accession>A0ABY7WJZ8</accession>
<evidence type="ECO:0000313" key="1">
    <source>
        <dbReference type="EMBL" id="WDF69300.1"/>
    </source>
</evidence>
<dbReference type="SUPFAM" id="SSF51971">
    <property type="entry name" value="Nucleotide-binding domain"/>
    <property type="match status" value="1"/>
</dbReference>
<sequence length="427" mass="47770">MKYNIFTLCILVLGLPFLVSAQKNKKPQVLVYGSDIAAYAAALQSVKSGVPTIWITDRDTLVPKFSLQAQSIPNSSDRDGGVWLDILMDMALSTTRDDVLAATVRNDMRPRLFMNALERSLTKYPTLQVMKKQQIRALKPSSKGWLVTLANKQKLELRCVIDASTEQELQHLFAANDVTTADNMNLLKTAEISKEQWRTQVVSGSVTGDCYTLTLAQLLTAEKQGLFNLVAMQKLLEMDKSVVSFRSAIGQAVGATAAYLAFFKTTPEKIDARKLQLELLTYGVHIIPFQDIPSMDPHFNAIQRFALAGILPYTINAGLPVFDKKGEVRAKTFEVLLKQLYSRSQLWFADYQGDVLTVGDVLSLVKFIGMRGEEVDRQVANDWNDNLRFDGKFDPHAAITRYQFAVLLDRYANPFAKAVIQKGVFIN</sequence>
<evidence type="ECO:0000313" key="2">
    <source>
        <dbReference type="Proteomes" id="UP001221558"/>
    </source>
</evidence>
<protein>
    <recommendedName>
        <fullName evidence="3">FAD-dependent oxidoreductase</fullName>
    </recommendedName>
</protein>
<proteinExistence type="predicted"/>
<evidence type="ECO:0008006" key="3">
    <source>
        <dbReference type="Google" id="ProtNLM"/>
    </source>
</evidence>
<dbReference type="RefSeq" id="WP_274268025.1">
    <property type="nucleotide sequence ID" value="NZ_CP117880.1"/>
</dbReference>